<dbReference type="InterPro" id="IPR011935">
    <property type="entry name" value="CHP02231"/>
</dbReference>
<dbReference type="PANTHER" id="PTHR31005">
    <property type="entry name" value="DUF4139 DOMAIN-CONTAINING PROTEIN"/>
    <property type="match status" value="1"/>
</dbReference>
<feature type="region of interest" description="Disordered" evidence="2">
    <location>
        <begin position="110"/>
        <end position="151"/>
    </location>
</feature>
<feature type="domain" description="DUF4139" evidence="3">
    <location>
        <begin position="435"/>
        <end position="867"/>
    </location>
</feature>
<feature type="domain" description="DUF4140" evidence="4">
    <location>
        <begin position="27"/>
        <end position="114"/>
    </location>
</feature>
<feature type="coiled-coil region" evidence="1">
    <location>
        <begin position="332"/>
        <end position="366"/>
    </location>
</feature>
<dbReference type="AlphaFoldDB" id="A0A836CA38"/>
<keyword evidence="6" id="KW-1185">Reference proteome</keyword>
<feature type="compositionally biased region" description="Low complexity" evidence="2">
    <location>
        <begin position="128"/>
        <end position="140"/>
    </location>
</feature>
<evidence type="ECO:0000259" key="3">
    <source>
        <dbReference type="Pfam" id="PF13598"/>
    </source>
</evidence>
<evidence type="ECO:0000256" key="2">
    <source>
        <dbReference type="SAM" id="MobiDB-lite"/>
    </source>
</evidence>
<protein>
    <recommendedName>
        <fullName evidence="7">DUF4139 domain-containing protein</fullName>
    </recommendedName>
</protein>
<dbReference type="InterPro" id="IPR037291">
    <property type="entry name" value="DUF4139"/>
</dbReference>
<evidence type="ECO:0008006" key="7">
    <source>
        <dbReference type="Google" id="ProtNLM"/>
    </source>
</evidence>
<dbReference type="EMBL" id="JAFCMP010000525">
    <property type="protein sequence ID" value="KAG5177473.1"/>
    <property type="molecule type" value="Genomic_DNA"/>
</dbReference>
<dbReference type="Pfam" id="PF13598">
    <property type="entry name" value="DUF4139"/>
    <property type="match status" value="1"/>
</dbReference>
<dbReference type="InterPro" id="IPR025554">
    <property type="entry name" value="DUF4140"/>
</dbReference>
<dbReference type="PANTHER" id="PTHR31005:SF8">
    <property type="entry name" value="DUF4139 DOMAIN-CONTAINING PROTEIN"/>
    <property type="match status" value="1"/>
</dbReference>
<accession>A0A836CA38</accession>
<evidence type="ECO:0000313" key="6">
    <source>
        <dbReference type="Proteomes" id="UP000664859"/>
    </source>
</evidence>
<feature type="compositionally biased region" description="Basic and acidic residues" evidence="2">
    <location>
        <begin position="110"/>
        <end position="124"/>
    </location>
</feature>
<gene>
    <name evidence="5" type="ORF">JKP88DRAFT_347016</name>
</gene>
<proteinExistence type="predicted"/>
<comment type="caution">
    <text evidence="5">The sequence shown here is derived from an EMBL/GenBank/DDBJ whole genome shotgun (WGS) entry which is preliminary data.</text>
</comment>
<evidence type="ECO:0000313" key="5">
    <source>
        <dbReference type="EMBL" id="KAG5177473.1"/>
    </source>
</evidence>
<dbReference type="Proteomes" id="UP000664859">
    <property type="component" value="Unassembled WGS sequence"/>
</dbReference>
<evidence type="ECO:0000259" key="4">
    <source>
        <dbReference type="Pfam" id="PF13600"/>
    </source>
</evidence>
<organism evidence="5 6">
    <name type="scientific">Tribonema minus</name>
    <dbReference type="NCBI Taxonomy" id="303371"/>
    <lineage>
        <taxon>Eukaryota</taxon>
        <taxon>Sar</taxon>
        <taxon>Stramenopiles</taxon>
        <taxon>Ochrophyta</taxon>
        <taxon>PX clade</taxon>
        <taxon>Xanthophyceae</taxon>
        <taxon>Tribonematales</taxon>
        <taxon>Tribonemataceae</taxon>
        <taxon>Tribonema</taxon>
    </lineage>
</organism>
<name>A0A836CA38_9STRA</name>
<keyword evidence="1" id="KW-0175">Coiled coil</keyword>
<dbReference type="OrthoDB" id="10068793at2759"/>
<dbReference type="Pfam" id="PF13600">
    <property type="entry name" value="DUF4140"/>
    <property type="match status" value="1"/>
</dbReference>
<sequence length="875" mass="92005">MVTLPAERAGAAKTEIIKIADAPISKVTVYKSDRAEVTRQVHFEPDEPGIYELKVRGLPHTTESDSVRLEGTGHCTILHVSYAEEHIEPDDDADAKATSDVAAQVKQLEETIQRGGERGRDSHRAFSRSRSGSRGSSWSRHCGDRRAPTGAHAQAWNVDMAQGICAAFRAQYKKAPTLPTRQAFAEARAAPAHEAAQIPFAMSTFQACACAPTRCADITAPPHCAAKSPSVNPSPLLDAMLVVSARDGGACRIAATSEDLTDRLAAAASHHRRSEALQSLVCQYAGVVVGGAASPAANAAAGASATVPAAAPAPPPPLDAFDAVLAYTRKHLEGADDERAGIEKQRRALNAELASAQERLNKLRFAAAPRGGGGAAFVRQIVVSLDVAQAGAVDLVARYVTCGARWTSSYDVRVATAHNAISRKRGGGWTSCLRSYDVRVVTAHNAISRVYYGEVVQGTGEDWDDVRLTLSTAEPAISGTPPALAPKTVRWRAPSRRPAMMMMKTRAMPAAMDMAPGAETYGWSPTTPAFAAAPLPPPPPAPVATAAVDSGGALGAVAYEIAAPASVASDFTAKKLTVGILELSADVTHYVVPALEAAAYLKAAAYLNAAAYLKVRAAREALPLAKRHVSHYVVPALEAAANLKVAAYLKAKVLNTTDYLLLASDDVSIFFDNRFVTKTSLRTVSPGEGFDVFLGVDPAVKVSGSTDARARVDAGVDVFLGIDPAVKVSYAPPRKTTRRRGLLSKTQLVTHAHCTTLNNAKAVPITVALVDAVPRSSEDLIKVMLKDPAPNTVTDVSVDANEALVSAALELLEGEGGGGGSSAAAAAAAAAGTLRVVQNESGKLVWIVRVPPHTDARVPFEYSIEWPADKNIEMD</sequence>
<reference evidence="5" key="1">
    <citation type="submission" date="2021-02" db="EMBL/GenBank/DDBJ databases">
        <title>First Annotated Genome of the Yellow-green Alga Tribonema minus.</title>
        <authorList>
            <person name="Mahan K.M."/>
        </authorList>
    </citation>
    <scope>NUCLEOTIDE SEQUENCE</scope>
    <source>
        <strain evidence="5">UTEX B ZZ1240</strain>
    </source>
</reference>
<evidence type="ECO:0000256" key="1">
    <source>
        <dbReference type="SAM" id="Coils"/>
    </source>
</evidence>